<proteinExistence type="predicted"/>
<accession>A0A0J1IQ76</accession>
<dbReference type="GeneID" id="56349825"/>
<evidence type="ECO:0000313" key="2">
    <source>
        <dbReference type="Proteomes" id="UP000036045"/>
    </source>
</evidence>
<dbReference type="AlphaFoldDB" id="A0A0J1IQ76"/>
<dbReference type="PATRIC" id="fig|1397.4.peg.2162"/>
<evidence type="ECO:0000313" key="1">
    <source>
        <dbReference type="EMBL" id="KLV28116.1"/>
    </source>
</evidence>
<dbReference type="Proteomes" id="UP000036045">
    <property type="component" value="Unassembled WGS sequence"/>
</dbReference>
<dbReference type="EMBL" id="LDPH01000002">
    <property type="protein sequence ID" value="KLV28116.1"/>
    <property type="molecule type" value="Genomic_DNA"/>
</dbReference>
<dbReference type="OrthoDB" id="2934625at2"/>
<sequence length="72" mass="8394">MITVHYFENSTNVLTQLRQDIPNIDQPVKIKGRKGKVLSVNQLKEEVYQVNVEFEKVVKKAVLAVDNKKRKR</sequence>
<dbReference type="RefSeq" id="WP_047940669.1">
    <property type="nucleotide sequence ID" value="NZ_CP053989.1"/>
</dbReference>
<reference evidence="1 2" key="1">
    <citation type="submission" date="2015-05" db="EMBL/GenBank/DDBJ databases">
        <title>Whole genome sequence and identification of bacterial endophytes from Costus igneus.</title>
        <authorList>
            <person name="Lee Y.P."/>
            <person name="Gan H.M."/>
            <person name="Eng W."/>
            <person name="Wheatley M.S."/>
            <person name="Caraballo A."/>
            <person name="Polter S."/>
            <person name="Savka M.A."/>
            <person name="Hudson A.O."/>
        </authorList>
    </citation>
    <scope>NUCLEOTIDE SEQUENCE [LARGE SCALE GENOMIC DNA]</scope>
    <source>
        <strain evidence="1 2">RIT379</strain>
    </source>
</reference>
<comment type="caution">
    <text evidence="1">The sequence shown here is derived from an EMBL/GenBank/DDBJ whole genome shotgun (WGS) entry which is preliminary data.</text>
</comment>
<keyword evidence="2" id="KW-1185">Reference proteome</keyword>
<gene>
    <name evidence="1" type="ORF">ABW02_04345</name>
</gene>
<organism evidence="1 2">
    <name type="scientific">Niallia circulans</name>
    <name type="common">Bacillus circulans</name>
    <dbReference type="NCBI Taxonomy" id="1397"/>
    <lineage>
        <taxon>Bacteria</taxon>
        <taxon>Bacillati</taxon>
        <taxon>Bacillota</taxon>
        <taxon>Bacilli</taxon>
        <taxon>Bacillales</taxon>
        <taxon>Bacillaceae</taxon>
        <taxon>Niallia</taxon>
    </lineage>
</organism>
<protein>
    <submittedName>
        <fullName evidence="1">Preprotein translocase subunit SecA</fullName>
    </submittedName>
</protein>
<name>A0A0J1IQ76_NIACI</name>